<dbReference type="OMA" id="NHHQEAH"/>
<comment type="caution">
    <text evidence="1">The sequence shown here is derived from an EMBL/GenBank/DDBJ whole genome shotgun (WGS) entry which is preliminary data.</text>
</comment>
<keyword evidence="2" id="KW-1185">Reference proteome</keyword>
<evidence type="ECO:0000313" key="1">
    <source>
        <dbReference type="EMBL" id="OLP96544.1"/>
    </source>
</evidence>
<sequence length="115" mass="12922">MAGQGKDSHAIVADKVHAKTGFGALWAVVAKLLIRLRYLGLFGYALEWLLEACHSSSKLHTMLHRINTPKFHLLAITMVLAGHVAEHLHQEEENHHQEAHLASLRAELQKLRHSD</sequence>
<dbReference type="AlphaFoldDB" id="A0A1Q9DMY6"/>
<name>A0A1Q9DMY6_SYMMI</name>
<evidence type="ECO:0000313" key="2">
    <source>
        <dbReference type="Proteomes" id="UP000186817"/>
    </source>
</evidence>
<protein>
    <submittedName>
        <fullName evidence="1">Uncharacterized protein</fullName>
    </submittedName>
</protein>
<organism evidence="1 2">
    <name type="scientific">Symbiodinium microadriaticum</name>
    <name type="common">Dinoflagellate</name>
    <name type="synonym">Zooxanthella microadriatica</name>
    <dbReference type="NCBI Taxonomy" id="2951"/>
    <lineage>
        <taxon>Eukaryota</taxon>
        <taxon>Sar</taxon>
        <taxon>Alveolata</taxon>
        <taxon>Dinophyceae</taxon>
        <taxon>Suessiales</taxon>
        <taxon>Symbiodiniaceae</taxon>
        <taxon>Symbiodinium</taxon>
    </lineage>
</organism>
<dbReference type="OrthoDB" id="428971at2759"/>
<dbReference type="Proteomes" id="UP000186817">
    <property type="component" value="Unassembled WGS sequence"/>
</dbReference>
<proteinExistence type="predicted"/>
<dbReference type="EMBL" id="LSRX01000464">
    <property type="protein sequence ID" value="OLP96544.1"/>
    <property type="molecule type" value="Genomic_DNA"/>
</dbReference>
<gene>
    <name evidence="1" type="ORF">AK812_SmicGene21209</name>
</gene>
<reference evidence="1 2" key="1">
    <citation type="submission" date="2016-02" db="EMBL/GenBank/DDBJ databases">
        <title>Genome analysis of coral dinoflagellate symbionts highlights evolutionary adaptations to a symbiotic lifestyle.</title>
        <authorList>
            <person name="Aranda M."/>
            <person name="Li Y."/>
            <person name="Liew Y.J."/>
            <person name="Baumgarten S."/>
            <person name="Simakov O."/>
            <person name="Wilson M."/>
            <person name="Piel J."/>
            <person name="Ashoor H."/>
            <person name="Bougouffa S."/>
            <person name="Bajic V.B."/>
            <person name="Ryu T."/>
            <person name="Ravasi T."/>
            <person name="Bayer T."/>
            <person name="Micklem G."/>
            <person name="Kim H."/>
            <person name="Bhak J."/>
            <person name="Lajeunesse T.C."/>
            <person name="Voolstra C.R."/>
        </authorList>
    </citation>
    <scope>NUCLEOTIDE SEQUENCE [LARGE SCALE GENOMIC DNA]</scope>
    <source>
        <strain evidence="1 2">CCMP2467</strain>
    </source>
</reference>
<accession>A0A1Q9DMY6</accession>